<protein>
    <recommendedName>
        <fullName evidence="3">Centromere protein M</fullName>
    </recommendedName>
</protein>
<reference evidence="1 2" key="1">
    <citation type="submission" date="2024-04" db="EMBL/GenBank/DDBJ databases">
        <authorList>
            <consortium name="Molecular Ecology Group"/>
        </authorList>
    </citation>
    <scope>NUCLEOTIDE SEQUENCE [LARGE SCALE GENOMIC DNA]</scope>
</reference>
<evidence type="ECO:0008006" key="3">
    <source>
        <dbReference type="Google" id="ProtNLM"/>
    </source>
</evidence>
<sequence>MAEIFKSGGVRRSECLIAFMIVGSAELCHRISEGLHQNARERRWHISVHQCESIADVIKAKIDISVDFIIFASDLRAAYALSEIEANIAIIDEYYIISGATCLINCNGMCNVMGLIHKSKALCHKYNIRFLSANVFDTQACIHLGSRILNIMEGILGLNNGLPVIGTVMQYT</sequence>
<dbReference type="Gene3D" id="3.40.50.300">
    <property type="entry name" value="P-loop containing nucleotide triphosphate hydrolases"/>
    <property type="match status" value="1"/>
</dbReference>
<accession>A0AAV2MZK3</accession>
<keyword evidence="2" id="KW-1185">Reference proteome</keyword>
<name>A0AAV2MZK3_9HYME</name>
<dbReference type="InterPro" id="IPR027417">
    <property type="entry name" value="P-loop_NTPase"/>
</dbReference>
<dbReference type="Proteomes" id="UP001497644">
    <property type="component" value="Chromosome 1"/>
</dbReference>
<evidence type="ECO:0000313" key="1">
    <source>
        <dbReference type="EMBL" id="CAL1673051.1"/>
    </source>
</evidence>
<dbReference type="EMBL" id="OZ034824">
    <property type="protein sequence ID" value="CAL1673051.1"/>
    <property type="molecule type" value="Genomic_DNA"/>
</dbReference>
<evidence type="ECO:0000313" key="2">
    <source>
        <dbReference type="Proteomes" id="UP001497644"/>
    </source>
</evidence>
<organism evidence="1 2">
    <name type="scientific">Lasius platythorax</name>
    <dbReference type="NCBI Taxonomy" id="488582"/>
    <lineage>
        <taxon>Eukaryota</taxon>
        <taxon>Metazoa</taxon>
        <taxon>Ecdysozoa</taxon>
        <taxon>Arthropoda</taxon>
        <taxon>Hexapoda</taxon>
        <taxon>Insecta</taxon>
        <taxon>Pterygota</taxon>
        <taxon>Neoptera</taxon>
        <taxon>Endopterygota</taxon>
        <taxon>Hymenoptera</taxon>
        <taxon>Apocrita</taxon>
        <taxon>Aculeata</taxon>
        <taxon>Formicoidea</taxon>
        <taxon>Formicidae</taxon>
        <taxon>Formicinae</taxon>
        <taxon>Lasius</taxon>
        <taxon>Lasius</taxon>
    </lineage>
</organism>
<proteinExistence type="predicted"/>
<gene>
    <name evidence="1" type="ORF">LPLAT_LOCUS38</name>
</gene>
<dbReference type="AlphaFoldDB" id="A0AAV2MZK3"/>